<dbReference type="Pfam" id="PF13843">
    <property type="entry name" value="DDE_Tnp_1_7"/>
    <property type="match status" value="1"/>
</dbReference>
<dbReference type="InterPro" id="IPR029526">
    <property type="entry name" value="PGBD"/>
</dbReference>
<sequence length="145" mass="16302">MNSGAFVGNDGTCWKSITSGSCVRGRIAEHNVFKEKSGPTSYAKRNIENGYAISSWRPLIDESTTLGEIDAFISILYARGPYITIDEQLFPYKARCRFMQYMPSKPDKFGIKFWLAADVDSKCVLNGFLYSGKDEGRPENLSLFE</sequence>
<evidence type="ECO:0000313" key="2">
    <source>
        <dbReference type="EMBL" id="GFR05708.1"/>
    </source>
</evidence>
<dbReference type="OrthoDB" id="8123139at2759"/>
<comment type="caution">
    <text evidence="2">The sequence shown here is derived from an EMBL/GenBank/DDBJ whole genome shotgun (WGS) entry which is preliminary data.</text>
</comment>
<protein>
    <submittedName>
        <fullName evidence="2">DDE_Tnp_1_7 domain-containing protein</fullName>
    </submittedName>
</protein>
<name>A0A8X6J1E0_TRICU</name>
<evidence type="ECO:0000259" key="1">
    <source>
        <dbReference type="Pfam" id="PF13843"/>
    </source>
</evidence>
<dbReference type="PANTHER" id="PTHR46599:SF6">
    <property type="entry name" value="DUAL SPECIFICITY PHOSPHATASE 26"/>
    <property type="match status" value="1"/>
</dbReference>
<dbReference type="Proteomes" id="UP000887116">
    <property type="component" value="Unassembled WGS sequence"/>
</dbReference>
<accession>A0A8X6J1E0</accession>
<dbReference type="EMBL" id="BMAO01035747">
    <property type="protein sequence ID" value="GFR05708.1"/>
    <property type="molecule type" value="Genomic_DNA"/>
</dbReference>
<proteinExistence type="predicted"/>
<keyword evidence="3" id="KW-1185">Reference proteome</keyword>
<dbReference type="AlphaFoldDB" id="A0A8X6J1E0"/>
<dbReference type="PANTHER" id="PTHR46599">
    <property type="entry name" value="PIGGYBAC TRANSPOSABLE ELEMENT-DERIVED PROTEIN 4"/>
    <property type="match status" value="1"/>
</dbReference>
<gene>
    <name evidence="2" type="primary">WH47_01228</name>
    <name evidence="2" type="ORF">TNCT_728311</name>
</gene>
<reference evidence="2" key="1">
    <citation type="submission" date="2020-07" db="EMBL/GenBank/DDBJ databases">
        <title>Multicomponent nature underlies the extraordinary mechanical properties of spider dragline silk.</title>
        <authorList>
            <person name="Kono N."/>
            <person name="Nakamura H."/>
            <person name="Mori M."/>
            <person name="Yoshida Y."/>
            <person name="Ohtoshi R."/>
            <person name="Malay A.D."/>
            <person name="Moran D.A.P."/>
            <person name="Tomita M."/>
            <person name="Numata K."/>
            <person name="Arakawa K."/>
        </authorList>
    </citation>
    <scope>NUCLEOTIDE SEQUENCE</scope>
</reference>
<feature type="domain" description="PiggyBac transposable element-derived protein" evidence="1">
    <location>
        <begin position="76"/>
        <end position="137"/>
    </location>
</feature>
<evidence type="ECO:0000313" key="3">
    <source>
        <dbReference type="Proteomes" id="UP000887116"/>
    </source>
</evidence>
<organism evidence="2 3">
    <name type="scientific">Trichonephila clavata</name>
    <name type="common">Joro spider</name>
    <name type="synonym">Nephila clavata</name>
    <dbReference type="NCBI Taxonomy" id="2740835"/>
    <lineage>
        <taxon>Eukaryota</taxon>
        <taxon>Metazoa</taxon>
        <taxon>Ecdysozoa</taxon>
        <taxon>Arthropoda</taxon>
        <taxon>Chelicerata</taxon>
        <taxon>Arachnida</taxon>
        <taxon>Araneae</taxon>
        <taxon>Araneomorphae</taxon>
        <taxon>Entelegynae</taxon>
        <taxon>Araneoidea</taxon>
        <taxon>Nephilidae</taxon>
        <taxon>Trichonephila</taxon>
    </lineage>
</organism>